<evidence type="ECO:0000313" key="2">
    <source>
        <dbReference type="EMBL" id="CAB5053782.1"/>
    </source>
</evidence>
<organism evidence="2">
    <name type="scientific">freshwater metagenome</name>
    <dbReference type="NCBI Taxonomy" id="449393"/>
    <lineage>
        <taxon>unclassified sequences</taxon>
        <taxon>metagenomes</taxon>
        <taxon>ecological metagenomes</taxon>
    </lineage>
</organism>
<proteinExistence type="predicted"/>
<gene>
    <name evidence="1" type="ORF">UFOPK2978_00336</name>
    <name evidence="2" type="ORF">UFOPK4307_00246</name>
    <name evidence="3" type="ORF">UFOPK4307_00809</name>
</gene>
<reference evidence="2" key="1">
    <citation type="submission" date="2020-05" db="EMBL/GenBank/DDBJ databases">
        <authorList>
            <person name="Chiriac C."/>
            <person name="Salcher M."/>
            <person name="Ghai R."/>
            <person name="Kavagutti S V."/>
        </authorList>
    </citation>
    <scope>NUCLEOTIDE SEQUENCE</scope>
</reference>
<dbReference type="EMBL" id="CAFBQO010000020">
    <property type="protein sequence ID" value="CAB5053782.1"/>
    <property type="molecule type" value="Genomic_DNA"/>
</dbReference>
<dbReference type="EMBL" id="CAFBQO010000126">
    <property type="protein sequence ID" value="CAB5059368.1"/>
    <property type="molecule type" value="Genomic_DNA"/>
</dbReference>
<protein>
    <submittedName>
        <fullName evidence="2">Unannotated protein</fullName>
    </submittedName>
</protein>
<accession>A0A6J7TKY0</accession>
<dbReference type="EMBL" id="CAFAAF010000032">
    <property type="protein sequence ID" value="CAB4787721.1"/>
    <property type="molecule type" value="Genomic_DNA"/>
</dbReference>
<evidence type="ECO:0000313" key="1">
    <source>
        <dbReference type="EMBL" id="CAB4787721.1"/>
    </source>
</evidence>
<name>A0A6J7TKY0_9ZZZZ</name>
<sequence length="52" mass="5927">MFKFGFSLLLVAVLAISISRRVRLSARYERSPKKLSPWNAMDKGIDPTEDKS</sequence>
<evidence type="ECO:0000313" key="3">
    <source>
        <dbReference type="EMBL" id="CAB5059368.1"/>
    </source>
</evidence>
<dbReference type="AlphaFoldDB" id="A0A6J7TKY0"/>